<dbReference type="EC" id="3.2.2.21" evidence="2"/>
<dbReference type="EMBL" id="SMAI01000005">
    <property type="protein sequence ID" value="TCT05074.1"/>
    <property type="molecule type" value="Genomic_DNA"/>
</dbReference>
<dbReference type="Pfam" id="PF00730">
    <property type="entry name" value="HhH-GPD"/>
    <property type="match status" value="1"/>
</dbReference>
<comment type="caution">
    <text evidence="6">The sequence shown here is derived from an EMBL/GenBank/DDBJ whole genome shotgun (WGS) entry which is preliminary data.</text>
</comment>
<dbReference type="GO" id="GO:0032131">
    <property type="term" value="F:alkylated DNA binding"/>
    <property type="evidence" value="ECO:0007669"/>
    <property type="project" value="TreeGrafter"/>
</dbReference>
<evidence type="ECO:0000313" key="7">
    <source>
        <dbReference type="Proteomes" id="UP000294664"/>
    </source>
</evidence>
<dbReference type="InterPro" id="IPR051912">
    <property type="entry name" value="Alkylbase_DNA_Glycosylase/TA"/>
</dbReference>
<gene>
    <name evidence="6" type="ORF">EDC64_105105</name>
</gene>
<feature type="domain" description="HhH-GPD" evidence="5">
    <location>
        <begin position="56"/>
        <end position="209"/>
    </location>
</feature>
<evidence type="ECO:0000256" key="3">
    <source>
        <dbReference type="ARBA" id="ARBA00022763"/>
    </source>
</evidence>
<dbReference type="PANTHER" id="PTHR43003">
    <property type="entry name" value="DNA-3-METHYLADENINE GLYCOSYLASE"/>
    <property type="match status" value="1"/>
</dbReference>
<dbReference type="PANTHER" id="PTHR43003:SF13">
    <property type="entry name" value="DNA-3-METHYLADENINE GLYCOSYLASE 2"/>
    <property type="match status" value="1"/>
</dbReference>
<keyword evidence="4" id="KW-0234">DNA repair</keyword>
<keyword evidence="7" id="KW-1185">Reference proteome</keyword>
<sequence>MRQIDEPRLTDQAVFDAGLDRLLAADPRLVPLVEVAGRPALRRRPPGFDGLVSVVVAQQLSVAAARSIRARLDATLGGAVTPAGLLAAEANALRAAGLSAPKIRTLTGIARALLAGDVDLTAVEAMEADAAAAYLTRLPGIGLWTADIYLLFCLGRADAFPHGDLALQVAAGDAFGLPGRASALGLAAIAEDWRPYRGIAAHLLWAYYGALRVRPGAPT</sequence>
<dbReference type="SMART" id="SM00478">
    <property type="entry name" value="ENDO3c"/>
    <property type="match status" value="1"/>
</dbReference>
<evidence type="ECO:0000256" key="2">
    <source>
        <dbReference type="ARBA" id="ARBA00012000"/>
    </source>
</evidence>
<reference evidence="6 7" key="1">
    <citation type="submission" date="2019-03" db="EMBL/GenBank/DDBJ databases">
        <title>Genomic Encyclopedia of Type Strains, Phase IV (KMG-IV): sequencing the most valuable type-strain genomes for metagenomic binning, comparative biology and taxonomic classification.</title>
        <authorList>
            <person name="Goeker M."/>
        </authorList>
    </citation>
    <scope>NUCLEOTIDE SEQUENCE [LARGE SCALE GENOMIC DNA]</scope>
    <source>
        <strain evidence="6 7">DSM 9035</strain>
    </source>
</reference>
<dbReference type="SUPFAM" id="SSF48150">
    <property type="entry name" value="DNA-glycosylase"/>
    <property type="match status" value="1"/>
</dbReference>
<dbReference type="GO" id="GO:0006307">
    <property type="term" value="P:DNA alkylation repair"/>
    <property type="evidence" value="ECO:0007669"/>
    <property type="project" value="TreeGrafter"/>
</dbReference>
<comment type="catalytic activity">
    <reaction evidence="1">
        <text>Hydrolysis of alkylated DNA, releasing 3-methyladenine, 3-methylguanine, 7-methylguanine and 7-methyladenine.</text>
        <dbReference type="EC" id="3.2.2.21"/>
    </reaction>
</comment>
<evidence type="ECO:0000256" key="1">
    <source>
        <dbReference type="ARBA" id="ARBA00000086"/>
    </source>
</evidence>
<dbReference type="OrthoDB" id="9785929at2"/>
<dbReference type="GO" id="GO:0043916">
    <property type="term" value="F:DNA-7-methylguanine glycosylase activity"/>
    <property type="evidence" value="ECO:0007669"/>
    <property type="project" value="TreeGrafter"/>
</dbReference>
<dbReference type="GO" id="GO:0032993">
    <property type="term" value="C:protein-DNA complex"/>
    <property type="evidence" value="ECO:0007669"/>
    <property type="project" value="TreeGrafter"/>
</dbReference>
<proteinExistence type="predicted"/>
<dbReference type="Gene3D" id="1.10.1670.40">
    <property type="match status" value="1"/>
</dbReference>
<dbReference type="Gene3D" id="1.10.340.30">
    <property type="entry name" value="Hypothetical protein, domain 2"/>
    <property type="match status" value="1"/>
</dbReference>
<dbReference type="GO" id="GO:0005737">
    <property type="term" value="C:cytoplasm"/>
    <property type="evidence" value="ECO:0007669"/>
    <property type="project" value="TreeGrafter"/>
</dbReference>
<dbReference type="GO" id="GO:0008725">
    <property type="term" value="F:DNA-3-methyladenine glycosylase activity"/>
    <property type="evidence" value="ECO:0007669"/>
    <property type="project" value="TreeGrafter"/>
</dbReference>
<dbReference type="RefSeq" id="WP_132031158.1">
    <property type="nucleotide sequence ID" value="NZ_SMAI01000005.1"/>
</dbReference>
<keyword evidence="3" id="KW-0227">DNA damage</keyword>
<name>A0A4R3LWS2_9HYPH</name>
<dbReference type="InterPro" id="IPR011257">
    <property type="entry name" value="DNA_glycosylase"/>
</dbReference>
<organism evidence="6 7">
    <name type="scientific">Aquabacter spiritensis</name>
    <dbReference type="NCBI Taxonomy" id="933073"/>
    <lineage>
        <taxon>Bacteria</taxon>
        <taxon>Pseudomonadati</taxon>
        <taxon>Pseudomonadota</taxon>
        <taxon>Alphaproteobacteria</taxon>
        <taxon>Hyphomicrobiales</taxon>
        <taxon>Xanthobacteraceae</taxon>
        <taxon>Aquabacter</taxon>
    </lineage>
</organism>
<protein>
    <recommendedName>
        <fullName evidence="2">DNA-3-methyladenine glycosylase II</fullName>
        <ecNumber evidence="2">3.2.2.21</ecNumber>
    </recommendedName>
</protein>
<evidence type="ECO:0000313" key="6">
    <source>
        <dbReference type="EMBL" id="TCT05074.1"/>
    </source>
</evidence>
<accession>A0A4R3LWS2</accession>
<evidence type="ECO:0000256" key="4">
    <source>
        <dbReference type="ARBA" id="ARBA00023204"/>
    </source>
</evidence>
<dbReference type="Proteomes" id="UP000294664">
    <property type="component" value="Unassembled WGS sequence"/>
</dbReference>
<evidence type="ECO:0000259" key="5">
    <source>
        <dbReference type="SMART" id="SM00478"/>
    </source>
</evidence>
<dbReference type="GO" id="GO:0006285">
    <property type="term" value="P:base-excision repair, AP site formation"/>
    <property type="evidence" value="ECO:0007669"/>
    <property type="project" value="TreeGrafter"/>
</dbReference>
<dbReference type="AlphaFoldDB" id="A0A4R3LWS2"/>
<dbReference type="InterPro" id="IPR003265">
    <property type="entry name" value="HhH-GPD_domain"/>
</dbReference>
<dbReference type="CDD" id="cd00056">
    <property type="entry name" value="ENDO3c"/>
    <property type="match status" value="1"/>
</dbReference>